<organism evidence="6 7">
    <name type="scientific">Flavobacterium johnsoniae</name>
    <name type="common">Cytophaga johnsonae</name>
    <dbReference type="NCBI Taxonomy" id="986"/>
    <lineage>
        <taxon>Bacteria</taxon>
        <taxon>Pseudomonadati</taxon>
        <taxon>Bacteroidota</taxon>
        <taxon>Flavobacteriia</taxon>
        <taxon>Flavobacteriales</taxon>
        <taxon>Flavobacteriaceae</taxon>
        <taxon>Flavobacterium</taxon>
    </lineage>
</organism>
<dbReference type="AlphaFoldDB" id="A0A1J7CFY5"/>
<evidence type="ECO:0000256" key="2">
    <source>
        <dbReference type="ARBA" id="ARBA00022748"/>
    </source>
</evidence>
<evidence type="ECO:0000256" key="1">
    <source>
        <dbReference type="ARBA" id="ARBA00004196"/>
    </source>
</evidence>
<evidence type="ECO:0000256" key="4">
    <source>
        <dbReference type="ARBA" id="ARBA00023284"/>
    </source>
</evidence>
<dbReference type="InterPro" id="IPR050553">
    <property type="entry name" value="Thioredoxin_ResA/DsbE_sf"/>
</dbReference>
<dbReference type="Proteomes" id="UP000182826">
    <property type="component" value="Unassembled WGS sequence"/>
</dbReference>
<evidence type="ECO:0000259" key="5">
    <source>
        <dbReference type="PROSITE" id="PS51352"/>
    </source>
</evidence>
<accession>A0A1J7CFY5</accession>
<evidence type="ECO:0000313" key="6">
    <source>
        <dbReference type="EMBL" id="OIV40456.1"/>
    </source>
</evidence>
<keyword evidence="7" id="KW-1185">Reference proteome</keyword>
<keyword evidence="2" id="KW-0201">Cytochrome c-type biogenesis</keyword>
<dbReference type="PANTHER" id="PTHR42852:SF6">
    <property type="entry name" value="THIOL:DISULFIDE INTERCHANGE PROTEIN DSBE"/>
    <property type="match status" value="1"/>
</dbReference>
<dbReference type="InterPro" id="IPR036249">
    <property type="entry name" value="Thioredoxin-like_sf"/>
</dbReference>
<dbReference type="Pfam" id="PF00578">
    <property type="entry name" value="AhpC-TSA"/>
    <property type="match status" value="1"/>
</dbReference>
<dbReference type="GO" id="GO:0030313">
    <property type="term" value="C:cell envelope"/>
    <property type="evidence" value="ECO:0007669"/>
    <property type="project" value="UniProtKB-SubCell"/>
</dbReference>
<comment type="subcellular location">
    <subcellularLocation>
        <location evidence="1">Cell envelope</location>
    </subcellularLocation>
</comment>
<evidence type="ECO:0000313" key="7">
    <source>
        <dbReference type="Proteomes" id="UP000182826"/>
    </source>
</evidence>
<evidence type="ECO:0000256" key="3">
    <source>
        <dbReference type="ARBA" id="ARBA00023157"/>
    </source>
</evidence>
<dbReference type="RefSeq" id="WP_071637658.1">
    <property type="nucleotide sequence ID" value="NZ_MLFK01000009.1"/>
</dbReference>
<dbReference type="Gene3D" id="3.40.30.10">
    <property type="entry name" value="Glutaredoxin"/>
    <property type="match status" value="1"/>
</dbReference>
<name>A0A1J7CFY5_FLAJO</name>
<protein>
    <recommendedName>
        <fullName evidence="5">Thioredoxin domain-containing protein</fullName>
    </recommendedName>
</protein>
<proteinExistence type="predicted"/>
<gene>
    <name evidence="6" type="ORF">BKM63_16335</name>
</gene>
<keyword evidence="3" id="KW-1015">Disulfide bond</keyword>
<dbReference type="PROSITE" id="PS51352">
    <property type="entry name" value="THIOREDOXIN_2"/>
    <property type="match status" value="1"/>
</dbReference>
<dbReference type="PROSITE" id="PS00194">
    <property type="entry name" value="THIOREDOXIN_1"/>
    <property type="match status" value="1"/>
</dbReference>
<keyword evidence="4" id="KW-0676">Redox-active center</keyword>
<dbReference type="SUPFAM" id="SSF52833">
    <property type="entry name" value="Thioredoxin-like"/>
    <property type="match status" value="1"/>
</dbReference>
<comment type="caution">
    <text evidence="6">The sequence shown here is derived from an EMBL/GenBank/DDBJ whole genome shotgun (WGS) entry which is preliminary data.</text>
</comment>
<dbReference type="InterPro" id="IPR000866">
    <property type="entry name" value="AhpC/TSA"/>
</dbReference>
<dbReference type="CDD" id="cd02966">
    <property type="entry name" value="TlpA_like_family"/>
    <property type="match status" value="1"/>
</dbReference>
<reference evidence="6 7" key="1">
    <citation type="submission" date="2016-10" db="EMBL/GenBank/DDBJ databases">
        <title>Draft Genome Sequence of Rhizobacteria Flavobacterium johnsoniae CI04.</title>
        <authorList>
            <person name="Bravo J.I."/>
            <person name="Lozano G.L."/>
            <person name="Handelsman J."/>
        </authorList>
    </citation>
    <scope>NUCLEOTIDE SEQUENCE [LARGE SCALE GENOMIC DNA]</scope>
    <source>
        <strain evidence="6 7">CI04</strain>
    </source>
</reference>
<feature type="domain" description="Thioredoxin" evidence="5">
    <location>
        <begin position="28"/>
        <end position="166"/>
    </location>
</feature>
<sequence>MYSKLDKAYQDETTNKVIEKNLLIENKVKIGDDVFNFELLDSNNKLFNSSDLKGKYFLIDFWSSGCAPCRRQFPKLKQVYESSKKHSFEIIGVSLDKSKSKWKTALEKDNLPWINVIDQSEFSGIIARQYNLWSIPSNFLIDKQGKIIAINIEPDALKSLLINQYD</sequence>
<dbReference type="InterPro" id="IPR017937">
    <property type="entry name" value="Thioredoxin_CS"/>
</dbReference>
<dbReference type="PANTHER" id="PTHR42852">
    <property type="entry name" value="THIOL:DISULFIDE INTERCHANGE PROTEIN DSBE"/>
    <property type="match status" value="1"/>
</dbReference>
<dbReference type="EMBL" id="MLFK01000009">
    <property type="protein sequence ID" value="OIV40456.1"/>
    <property type="molecule type" value="Genomic_DNA"/>
</dbReference>
<dbReference type="InterPro" id="IPR013766">
    <property type="entry name" value="Thioredoxin_domain"/>
</dbReference>
<dbReference type="GO" id="GO:0017004">
    <property type="term" value="P:cytochrome complex assembly"/>
    <property type="evidence" value="ECO:0007669"/>
    <property type="project" value="UniProtKB-KW"/>
</dbReference>